<dbReference type="CDD" id="cd22999">
    <property type="entry name" value="SAP_SLX4"/>
    <property type="match status" value="1"/>
</dbReference>
<dbReference type="InterPro" id="IPR018574">
    <property type="entry name" value="Structure-sp_endonuc_su_Slx4"/>
</dbReference>
<evidence type="ECO:0000256" key="9">
    <source>
        <dbReference type="ARBA" id="ARBA00022833"/>
    </source>
</evidence>
<feature type="compositionally biased region" description="Polar residues" evidence="17">
    <location>
        <begin position="1125"/>
        <end position="1140"/>
    </location>
</feature>
<evidence type="ECO:0000256" key="5">
    <source>
        <dbReference type="ARBA" id="ARBA00022723"/>
    </source>
</evidence>
<dbReference type="GO" id="GO:0006281">
    <property type="term" value="P:DNA repair"/>
    <property type="evidence" value="ECO:0007669"/>
    <property type="project" value="UniProtKB-KW"/>
</dbReference>
<evidence type="ECO:0000256" key="8">
    <source>
        <dbReference type="ARBA" id="ARBA00022771"/>
    </source>
</evidence>
<feature type="compositionally biased region" description="Polar residues" evidence="17">
    <location>
        <begin position="1532"/>
        <end position="1541"/>
    </location>
</feature>
<evidence type="ECO:0000256" key="13">
    <source>
        <dbReference type="ARBA" id="ARBA00023242"/>
    </source>
</evidence>
<feature type="compositionally biased region" description="Low complexity" evidence="17">
    <location>
        <begin position="1141"/>
        <end position="1151"/>
    </location>
</feature>
<dbReference type="GO" id="GO:0033557">
    <property type="term" value="C:Slx1-Slx4 complex"/>
    <property type="evidence" value="ECO:0007669"/>
    <property type="project" value="InterPro"/>
</dbReference>
<keyword evidence="8" id="KW-0863">Zinc-finger</keyword>
<proteinExistence type="inferred from homology"/>
<evidence type="ECO:0000256" key="4">
    <source>
        <dbReference type="ARBA" id="ARBA00022553"/>
    </source>
</evidence>
<feature type="region of interest" description="Disordered" evidence="17">
    <location>
        <begin position="37"/>
        <end position="100"/>
    </location>
</feature>
<keyword evidence="6" id="KW-0677">Repeat</keyword>
<feature type="region of interest" description="Disordered" evidence="17">
    <location>
        <begin position="1"/>
        <end position="22"/>
    </location>
</feature>
<feature type="region of interest" description="Disordered" evidence="17">
    <location>
        <begin position="1099"/>
        <end position="1152"/>
    </location>
</feature>
<evidence type="ECO:0000256" key="3">
    <source>
        <dbReference type="ARBA" id="ARBA00022499"/>
    </source>
</evidence>
<dbReference type="PANTHER" id="PTHR21541">
    <property type="entry name" value="BTB POZ DOMAIN CONTAINING 12"/>
    <property type="match status" value="1"/>
</dbReference>
<evidence type="ECO:0000256" key="6">
    <source>
        <dbReference type="ARBA" id="ARBA00022737"/>
    </source>
</evidence>
<feature type="region of interest" description="Disordered" evidence="17">
    <location>
        <begin position="399"/>
        <end position="421"/>
    </location>
</feature>
<sequence length="1799" mass="194242">MVKRLNKAQTTTSEMMDDSDQDFTDLFGRLLKRVRKKGVGGGESGEEGKRGEQSQPLTRTKERAKLGYPKNSVCSKKQQSSQKAVETLARSSIQDSDSASQTVYKETAVTQETTAVMATTQVNGTQPAAGEAEPLGVTEIVVRRMQRFKRTNPQRLKLTGSEEPRDVEPQTDTPSLPDAQAFPPTPASEPTPGSPGDEALAIRLQQELDTEVKGNAVDLEMGGLFFCQICQRDLSNMSPMCRAQHINRCLDQSERSAPPKPAPPRVPDCPICGKGFKSQKSRGSHLKRCAADMGVGPALLMEVLQRQAAEGQASEGQAAEGAGNSAAHQQAQVGGSKRKVSAGADRPAKKKPRKKPPAPDEDTLVAMALSRSMMEKEKKMEMEVEAQIAAPTLGLQWRSDRGVSKRRGKKKGCPPAPPPLLLIQDPQAALRRLQDRIAALLLRIESPAPPSPDLPSSTLPAWTGAAPLWQRSTLRDGGPTSILDFYTPALRPPIEPWVPSVEQANPDVVPPSQRQSVSLAEPIMVARDSPCPAEKRLDPSDGPVPPPALSADPSSSLSALPVGSQTLRDVMDLAEEGMTLTQWGGTSERAYDNDIIGDFKLSGFVPETERESESKVALIRLSADLASMVNNPQLSDVQLQVDCGDVFFAHSFMLYARCPMLIEMVHDSGFGVREEGMPQAQRVLLGEVPAKALLALLHYIYTGHCPLTPELVPHVQELAVRFAMTELEELCLQNAGLADDAGAVLQEPVQNEGEKDTIHDEQNFLELLRSMWEDEENDEGSKEGGANMRGRGEYRMEGAGSPLLGGGELGEERVDEDELNEIYEFAATQKRIQSSMQAGEGSAEEDDEEAGRVKVCKEEEEDQENGEKGDEVSQEESREKVEPCEKQFDVDPGLGNGMMINGQPEEIQPHKSPSAETSLDKSYNRLFSQAWGEYVETSPGPSSCHSHSPCRGIGGAGQPGLLVGRASSRLQHGEVSRLPCFDSQEAIIDLSVSPPPDPCSMFPVTGHSLGSVEYKEKEELDIGGSFSTGDPRVDVIHSSKEVSCKDSVIRVANLSGTVASSGCRERCITPEVIVLSDSGDEMDLDPKNEDVKTHVVQNQQTPLVPENQLGDIDNPGVEPGELEEPSQSASKTETLQAPANSSHMDSSVDSSWLVPGTPVCPMKVTRASYTQTHSSMFRTQLFPRSFDNKSRSSSSSSPTSASIPVTSMTPKHNGTFRHPDGIRHCSTASMGITGKLVSSSFHSSNHGNSGLNKEDSLKRGNTVAVEVCQIEDLIRPDGRSVESSHAQPGLSRRASSCTGIEWTGVPPAASSTPLALRPGALRYSVLHSDSEDSSGTIQSSVAKRTGSADEPSAETPQGDSPGSLHLSLVATSPSTQRDSDLGVNPRESPGNRSSRESDCLRSPGNGNLSKTEENLFEEPEDGSLPGQISCAMDEPPMPFDDSWGMGTRFSLRMDSSTGTGPPEPDQGDAGTGHISPPAPPVDHATHRTPPKLCASMLDSKIWDDWEEDEEQVDLPLSQRVCPIAPSKRVTQLKTPVSTCRKNQPPLEPITPMPGYSDMETPELKNRLNKFGVRPLPKRQMVLKLKEIYQYTHQLLSSDSEEEVLGRRQDPSAAHLKHRPKPASASGSRDFKQPVGVAAKACAKVPALRQDGHEDGELEQEPLSTSQASTASSTAASEDSERSNPELCPLSDDDSDSDEVTASQAVSRDAMKLQAVCHLLQSDPELYAQILQYQPLVLSQLQARLKEAGIRLGAAKLLDFLDSQCITFTTANPAKASLPRGRGKGRGRGRRLKGTVKTSA</sequence>
<feature type="region of interest" description="Disordered" evidence="17">
    <location>
        <begin position="530"/>
        <end position="560"/>
    </location>
</feature>
<feature type="region of interest" description="Disordered" evidence="17">
    <location>
        <begin position="1775"/>
        <end position="1799"/>
    </location>
</feature>
<feature type="compositionally biased region" description="Polar residues" evidence="17">
    <location>
        <begin position="1333"/>
        <end position="1342"/>
    </location>
</feature>
<evidence type="ECO:0000256" key="1">
    <source>
        <dbReference type="ARBA" id="ARBA00004123"/>
    </source>
</evidence>
<feature type="compositionally biased region" description="Low complexity" evidence="17">
    <location>
        <begin position="311"/>
        <end position="327"/>
    </location>
</feature>
<comment type="subcellular location">
    <subcellularLocation>
        <location evidence="1">Nucleus</location>
    </subcellularLocation>
</comment>
<name>A0A3B3QXN7_9TELE</name>
<dbReference type="GO" id="GO:0006260">
    <property type="term" value="P:DNA replication"/>
    <property type="evidence" value="ECO:0007669"/>
    <property type="project" value="InterPro"/>
</dbReference>
<reference evidence="19" key="2">
    <citation type="submission" date="2025-09" db="UniProtKB">
        <authorList>
            <consortium name="Ensembl"/>
        </authorList>
    </citation>
    <scope>IDENTIFICATION</scope>
</reference>
<dbReference type="STRING" id="1676925.ENSPKIP00000010201"/>
<comment type="subunit">
    <text evidence="15">Forms a heterodimer with SLX1A/GIYD1. Interacts with ERCC4/XPF; catalytic subunit of the ERCC4-ERCC1 endonuclease. Interacts with MUS81; catalytic subunit of the MUS81-EME1 endonuclease. Interacts with MSH2; component of the MSH2-MSH3 mismatch repair complex. Interacts with TERF2-TERF2IP. Interacts with PLK1 and SLX4IP.</text>
</comment>
<dbReference type="GO" id="GO:0008270">
    <property type="term" value="F:zinc ion binding"/>
    <property type="evidence" value="ECO:0007669"/>
    <property type="project" value="UniProtKB-KW"/>
</dbReference>
<feature type="region of interest" description="Disordered" evidence="17">
    <location>
        <begin position="774"/>
        <end position="814"/>
    </location>
</feature>
<keyword evidence="3" id="KW-1017">Isopeptide bond</keyword>
<dbReference type="GeneTree" id="ENSGT00390000014091"/>
<dbReference type="Proteomes" id="UP000261540">
    <property type="component" value="Unplaced"/>
</dbReference>
<keyword evidence="13" id="KW-0539">Nucleus</keyword>
<dbReference type="Pfam" id="PF00651">
    <property type="entry name" value="BTB"/>
    <property type="match status" value="1"/>
</dbReference>
<accession>A0A3B3QXN7</accession>
<feature type="region of interest" description="Disordered" evidence="17">
    <location>
        <begin position="311"/>
        <end position="363"/>
    </location>
</feature>
<dbReference type="GO" id="GO:0032206">
    <property type="term" value="P:positive regulation of telomere maintenance"/>
    <property type="evidence" value="ECO:0007669"/>
    <property type="project" value="UniProtKB-ARBA"/>
</dbReference>
<feature type="compositionally biased region" description="Polar residues" evidence="17">
    <location>
        <begin position="89"/>
        <end position="100"/>
    </location>
</feature>
<evidence type="ECO:0000313" key="19">
    <source>
        <dbReference type="Ensembl" id="ENSPKIP00000010201.1"/>
    </source>
</evidence>
<evidence type="ECO:0000313" key="20">
    <source>
        <dbReference type="Proteomes" id="UP000261540"/>
    </source>
</evidence>
<dbReference type="GO" id="GO:0000712">
    <property type="term" value="P:resolution of meiotic recombination intermediates"/>
    <property type="evidence" value="ECO:0007669"/>
    <property type="project" value="TreeGrafter"/>
</dbReference>
<organism evidence="19 20">
    <name type="scientific">Paramormyrops kingsleyae</name>
    <dbReference type="NCBI Taxonomy" id="1676925"/>
    <lineage>
        <taxon>Eukaryota</taxon>
        <taxon>Metazoa</taxon>
        <taxon>Chordata</taxon>
        <taxon>Craniata</taxon>
        <taxon>Vertebrata</taxon>
        <taxon>Euteleostomi</taxon>
        <taxon>Actinopterygii</taxon>
        <taxon>Neopterygii</taxon>
        <taxon>Teleostei</taxon>
        <taxon>Osteoglossocephala</taxon>
        <taxon>Osteoglossomorpha</taxon>
        <taxon>Osteoglossiformes</taxon>
        <taxon>Mormyridae</taxon>
        <taxon>Paramormyrops</taxon>
    </lineage>
</organism>
<feature type="domain" description="BTB" evidence="18">
    <location>
        <begin position="635"/>
        <end position="709"/>
    </location>
</feature>
<evidence type="ECO:0000256" key="2">
    <source>
        <dbReference type="ARBA" id="ARBA00006661"/>
    </source>
</evidence>
<feature type="region of interest" description="Disordered" evidence="17">
    <location>
        <begin position="1532"/>
        <end position="1557"/>
    </location>
</feature>
<feature type="compositionally biased region" description="Basic residues" evidence="17">
    <location>
        <begin position="1780"/>
        <end position="1793"/>
    </location>
</feature>
<dbReference type="PROSITE" id="PS50097">
    <property type="entry name" value="BTB"/>
    <property type="match status" value="1"/>
</dbReference>
<feature type="region of interest" description="Disordered" evidence="17">
    <location>
        <begin position="1596"/>
        <end position="1630"/>
    </location>
</feature>
<evidence type="ECO:0000256" key="7">
    <source>
        <dbReference type="ARBA" id="ARBA00022763"/>
    </source>
</evidence>
<dbReference type="InterPro" id="IPR011333">
    <property type="entry name" value="SKP1/BTB/POZ_sf"/>
</dbReference>
<feature type="region of interest" description="Disordered" evidence="17">
    <location>
        <begin position="151"/>
        <end position="197"/>
    </location>
</feature>
<evidence type="ECO:0000256" key="15">
    <source>
        <dbReference type="ARBA" id="ARBA00064578"/>
    </source>
</evidence>
<evidence type="ECO:0000256" key="12">
    <source>
        <dbReference type="ARBA" id="ARBA00023204"/>
    </source>
</evidence>
<keyword evidence="10" id="KW-0832">Ubl conjugation</keyword>
<feature type="region of interest" description="Disordered" evidence="17">
    <location>
        <begin position="831"/>
        <end position="895"/>
    </location>
</feature>
<dbReference type="GO" id="GO:0090656">
    <property type="term" value="P:t-circle formation"/>
    <property type="evidence" value="ECO:0007669"/>
    <property type="project" value="UniProtKB-ARBA"/>
</dbReference>
<evidence type="ECO:0000256" key="17">
    <source>
        <dbReference type="SAM" id="MobiDB-lite"/>
    </source>
</evidence>
<feature type="region of interest" description="Disordered" evidence="17">
    <location>
        <begin position="1182"/>
        <end position="1225"/>
    </location>
</feature>
<feature type="compositionally biased region" description="Basic and acidic residues" evidence="17">
    <location>
        <begin position="865"/>
        <end position="889"/>
    </location>
</feature>
<keyword evidence="20" id="KW-1185">Reference proteome</keyword>
<keyword evidence="11" id="KW-0233">DNA recombination</keyword>
<evidence type="ECO:0000259" key="18">
    <source>
        <dbReference type="PROSITE" id="PS50097"/>
    </source>
</evidence>
<dbReference type="PANTHER" id="PTHR21541:SF3">
    <property type="entry name" value="STRUCTURE-SPECIFIC ENDONUCLEASE SUBUNIT SLX4"/>
    <property type="match status" value="1"/>
</dbReference>
<feature type="compositionally biased region" description="Polar residues" evidence="17">
    <location>
        <begin position="1203"/>
        <end position="1212"/>
    </location>
</feature>
<evidence type="ECO:0000256" key="16">
    <source>
        <dbReference type="ARBA" id="ARBA00076095"/>
    </source>
</evidence>
<evidence type="ECO:0000256" key="10">
    <source>
        <dbReference type="ARBA" id="ARBA00022843"/>
    </source>
</evidence>
<keyword evidence="12" id="KW-0234">DNA repair</keyword>
<protein>
    <recommendedName>
        <fullName evidence="14">Structure-specific endonuclease subunit SLX4</fullName>
    </recommendedName>
    <alternativeName>
        <fullName evidence="16">BTB/POZ domain-containing protein 12</fullName>
    </alternativeName>
</protein>
<dbReference type="FunFam" id="3.30.710.10:FF:000116">
    <property type="entry name" value="SLX4 structure-specific endonuclease subunit"/>
    <property type="match status" value="1"/>
</dbReference>
<keyword evidence="5" id="KW-0479">Metal-binding</keyword>
<feature type="compositionally biased region" description="Low complexity" evidence="17">
    <location>
        <begin position="1663"/>
        <end position="1676"/>
    </location>
</feature>
<keyword evidence="9" id="KW-0862">Zinc</keyword>
<comment type="similarity">
    <text evidence="2">Belongs to the SLX4 family.</text>
</comment>
<dbReference type="SUPFAM" id="SSF54695">
    <property type="entry name" value="POZ domain"/>
    <property type="match status" value="1"/>
</dbReference>
<feature type="region of interest" description="Disordered" evidence="17">
    <location>
        <begin position="1653"/>
        <end position="1704"/>
    </location>
</feature>
<dbReference type="SMART" id="SM00225">
    <property type="entry name" value="BTB"/>
    <property type="match status" value="1"/>
</dbReference>
<keyword evidence="7" id="KW-0227">DNA damage</keyword>
<evidence type="ECO:0000256" key="11">
    <source>
        <dbReference type="ARBA" id="ARBA00023172"/>
    </source>
</evidence>
<feature type="region of interest" description="Disordered" evidence="17">
    <location>
        <begin position="1327"/>
        <end position="1475"/>
    </location>
</feature>
<feature type="compositionally biased region" description="Low complexity" evidence="17">
    <location>
        <begin position="1191"/>
        <end position="1202"/>
    </location>
</feature>
<feature type="compositionally biased region" description="Low complexity" evidence="17">
    <location>
        <begin position="549"/>
        <end position="560"/>
    </location>
</feature>
<dbReference type="Pfam" id="PF09494">
    <property type="entry name" value="Slx4"/>
    <property type="match status" value="1"/>
</dbReference>
<feature type="compositionally biased region" description="Pro residues" evidence="17">
    <location>
        <begin position="183"/>
        <end position="193"/>
    </location>
</feature>
<evidence type="ECO:0000256" key="14">
    <source>
        <dbReference type="ARBA" id="ARBA00029496"/>
    </source>
</evidence>
<reference evidence="19" key="1">
    <citation type="submission" date="2025-08" db="UniProtKB">
        <authorList>
            <consortium name="Ensembl"/>
        </authorList>
    </citation>
    <scope>IDENTIFICATION</scope>
</reference>
<dbReference type="Gene3D" id="3.30.710.10">
    <property type="entry name" value="Potassium Channel Kv1.1, Chain A"/>
    <property type="match status" value="1"/>
</dbReference>
<dbReference type="Ensembl" id="ENSPKIT00000034326.1">
    <property type="protein sequence ID" value="ENSPKIP00000010201.1"/>
    <property type="gene ID" value="ENSPKIG00000025014.1"/>
</dbReference>
<keyword evidence="4" id="KW-0597">Phosphoprotein</keyword>
<dbReference type="InterPro" id="IPR000210">
    <property type="entry name" value="BTB/POZ_dom"/>
</dbReference>